<sequence>MAAESPKDLIPHFPNEISEDILARLPVKYLVRLSCVSTSWYDLIILSSKQGGINSFARSHLRQILAGEPPRRVWLNNPNHKGSGGPPGEPPWRIWLNNPNHKGSDPPGPHRPVCPDCNKIPDFDAEEIAEADLLHCNCNADLKIYLWNPALRQSILLPRSIDYGFLTLAVGFGYDSRSQDYVVAKYQSHQSPLEANQATYKFDVYSLKTHSWTTLFSSVMESPRYNKNNRPPNGILDFNNFSRGNRACIIDDGFCYWNHGFDRVHYVQLGGENDTGSFRVPVDFISGDANLRLYKGSLALFGMTRLKLEHGLWTMEGNDHSANVWVKQFSVPGSLGYFTPANSTINVTPGGKILGYVHIPQRWCTQTLVVYDPENEGLEIVRDGVSQLDTYFLDDNYVESLVPVVPASYVVDEGVINDVGDGKKLSKPKAKKAWDN</sequence>
<dbReference type="InterPro" id="IPR017451">
    <property type="entry name" value="F-box-assoc_interact_dom"/>
</dbReference>
<evidence type="ECO:0000313" key="3">
    <source>
        <dbReference type="Proteomes" id="UP001161247"/>
    </source>
</evidence>
<dbReference type="Gene3D" id="1.20.1280.50">
    <property type="match status" value="1"/>
</dbReference>
<dbReference type="Pfam" id="PF08268">
    <property type="entry name" value="FBA_3"/>
    <property type="match status" value="1"/>
</dbReference>
<dbReference type="SUPFAM" id="SSF81383">
    <property type="entry name" value="F-box domain"/>
    <property type="match status" value="1"/>
</dbReference>
<dbReference type="Pfam" id="PF00646">
    <property type="entry name" value="F-box"/>
    <property type="match status" value="1"/>
</dbReference>
<dbReference type="Proteomes" id="UP001161247">
    <property type="component" value="Chromosome 2"/>
</dbReference>
<dbReference type="InterPro" id="IPR050796">
    <property type="entry name" value="SCF_F-box_component"/>
</dbReference>
<accession>A0AAV1CKL5</accession>
<dbReference type="EMBL" id="OX459119">
    <property type="protein sequence ID" value="CAI9095588.1"/>
    <property type="molecule type" value="Genomic_DNA"/>
</dbReference>
<dbReference type="PANTHER" id="PTHR31672">
    <property type="entry name" value="BNACNNG10540D PROTEIN"/>
    <property type="match status" value="1"/>
</dbReference>
<organism evidence="2 3">
    <name type="scientific">Oldenlandia corymbosa var. corymbosa</name>
    <dbReference type="NCBI Taxonomy" id="529605"/>
    <lineage>
        <taxon>Eukaryota</taxon>
        <taxon>Viridiplantae</taxon>
        <taxon>Streptophyta</taxon>
        <taxon>Embryophyta</taxon>
        <taxon>Tracheophyta</taxon>
        <taxon>Spermatophyta</taxon>
        <taxon>Magnoliopsida</taxon>
        <taxon>eudicotyledons</taxon>
        <taxon>Gunneridae</taxon>
        <taxon>Pentapetalae</taxon>
        <taxon>asterids</taxon>
        <taxon>lamiids</taxon>
        <taxon>Gentianales</taxon>
        <taxon>Rubiaceae</taxon>
        <taxon>Rubioideae</taxon>
        <taxon>Spermacoceae</taxon>
        <taxon>Hedyotis-Oldenlandia complex</taxon>
        <taxon>Oldenlandia</taxon>
    </lineage>
</organism>
<evidence type="ECO:0000259" key="1">
    <source>
        <dbReference type="SMART" id="SM00256"/>
    </source>
</evidence>
<dbReference type="InterPro" id="IPR036047">
    <property type="entry name" value="F-box-like_dom_sf"/>
</dbReference>
<dbReference type="AlphaFoldDB" id="A0AAV1CKL5"/>
<dbReference type="PANTHER" id="PTHR31672:SF10">
    <property type="entry name" value="F-BOX DOMAIN-CONTAINING PROTEIN"/>
    <property type="match status" value="1"/>
</dbReference>
<dbReference type="InterPro" id="IPR013187">
    <property type="entry name" value="F-box-assoc_dom_typ3"/>
</dbReference>
<dbReference type="SMART" id="SM00256">
    <property type="entry name" value="FBOX"/>
    <property type="match status" value="1"/>
</dbReference>
<reference evidence="2" key="1">
    <citation type="submission" date="2023-03" db="EMBL/GenBank/DDBJ databases">
        <authorList>
            <person name="Julca I."/>
        </authorList>
    </citation>
    <scope>NUCLEOTIDE SEQUENCE</scope>
</reference>
<evidence type="ECO:0000313" key="2">
    <source>
        <dbReference type="EMBL" id="CAI9095588.1"/>
    </source>
</evidence>
<feature type="domain" description="F-box" evidence="1">
    <location>
        <begin position="13"/>
        <end position="55"/>
    </location>
</feature>
<gene>
    <name evidence="2" type="ORF">OLC1_LOCUS6523</name>
</gene>
<dbReference type="NCBIfam" id="TIGR01640">
    <property type="entry name" value="F_box_assoc_1"/>
    <property type="match status" value="1"/>
</dbReference>
<dbReference type="InterPro" id="IPR001810">
    <property type="entry name" value="F-box_dom"/>
</dbReference>
<name>A0AAV1CKL5_OLDCO</name>
<protein>
    <submittedName>
        <fullName evidence="2">OLC1v1031578C1</fullName>
    </submittedName>
</protein>
<proteinExistence type="predicted"/>
<keyword evidence="3" id="KW-1185">Reference proteome</keyword>